<feature type="region of interest" description="Disordered" evidence="1">
    <location>
        <begin position="57"/>
        <end position="85"/>
    </location>
</feature>
<feature type="transmembrane region" description="Helical" evidence="2">
    <location>
        <begin position="29"/>
        <end position="49"/>
    </location>
</feature>
<evidence type="ECO:0000256" key="1">
    <source>
        <dbReference type="SAM" id="MobiDB-lite"/>
    </source>
</evidence>
<keyword evidence="2" id="KW-0472">Membrane</keyword>
<feature type="region of interest" description="Disordered" evidence="1">
    <location>
        <begin position="1"/>
        <end position="25"/>
    </location>
</feature>
<sequence length="211" mass="21610">MRDDAQPQPELLKASPDGAHAPSRRASHLPGLVVLTGIVISGLAALHYAGGNAPSGTPNLPPVAKDTGSSPAEAPAKSASPHLGASLPVIPADRSLTALAHSGYSKTDQARILAAVKRREVSLVQMPIAEIDGRIGGTVRIDAGGFSQFVTLSENLKAVTLPIFRAGEVTISPAHMIAGNTLATGVLTVYGMYTLPTLGSSELVTLDVVAQ</sequence>
<organism evidence="3 4">
    <name type="scientific">Asaia krungthepensis NRIC 0535</name>
    <dbReference type="NCBI Taxonomy" id="1307925"/>
    <lineage>
        <taxon>Bacteria</taxon>
        <taxon>Pseudomonadati</taxon>
        <taxon>Pseudomonadota</taxon>
        <taxon>Alphaproteobacteria</taxon>
        <taxon>Acetobacterales</taxon>
        <taxon>Acetobacteraceae</taxon>
        <taxon>Asaia</taxon>
    </lineage>
</organism>
<keyword evidence="4" id="KW-1185">Reference proteome</keyword>
<name>A0ABQ0Q6E8_9PROT</name>
<protein>
    <submittedName>
        <fullName evidence="3">Uncharacterized protein</fullName>
    </submittedName>
</protein>
<keyword evidence="2" id="KW-1133">Transmembrane helix</keyword>
<dbReference type="EMBL" id="BAPV01000061">
    <property type="protein sequence ID" value="GBQ93577.1"/>
    <property type="molecule type" value="Genomic_DNA"/>
</dbReference>
<proteinExistence type="predicted"/>
<dbReference type="Proteomes" id="UP001062776">
    <property type="component" value="Unassembled WGS sequence"/>
</dbReference>
<evidence type="ECO:0000313" key="4">
    <source>
        <dbReference type="Proteomes" id="UP001062776"/>
    </source>
</evidence>
<accession>A0ABQ0Q6E8</accession>
<feature type="compositionally biased region" description="Low complexity" evidence="1">
    <location>
        <begin position="69"/>
        <end position="81"/>
    </location>
</feature>
<evidence type="ECO:0000313" key="3">
    <source>
        <dbReference type="EMBL" id="GBQ93577.1"/>
    </source>
</evidence>
<gene>
    <name evidence="3" type="ORF">AA0535_2875</name>
</gene>
<evidence type="ECO:0000256" key="2">
    <source>
        <dbReference type="SAM" id="Phobius"/>
    </source>
</evidence>
<keyword evidence="2" id="KW-0812">Transmembrane</keyword>
<reference evidence="3" key="1">
    <citation type="submission" date="2013-04" db="EMBL/GenBank/DDBJ databases">
        <title>The genome sequencing project of 58 acetic acid bacteria.</title>
        <authorList>
            <person name="Okamoto-Kainuma A."/>
            <person name="Ishikawa M."/>
            <person name="Umino S."/>
            <person name="Koizumi Y."/>
            <person name="Shiwa Y."/>
            <person name="Yoshikawa H."/>
            <person name="Matsutani M."/>
            <person name="Matsushita K."/>
        </authorList>
    </citation>
    <scope>NUCLEOTIDE SEQUENCE</scope>
    <source>
        <strain evidence="3">NRIC 0535</strain>
    </source>
</reference>
<dbReference type="RefSeq" id="WP_264817407.1">
    <property type="nucleotide sequence ID" value="NZ_BAPV01000061.1"/>
</dbReference>
<comment type="caution">
    <text evidence="3">The sequence shown here is derived from an EMBL/GenBank/DDBJ whole genome shotgun (WGS) entry which is preliminary data.</text>
</comment>